<dbReference type="Pfam" id="PF13193">
    <property type="entry name" value="AMP-binding_C"/>
    <property type="match status" value="1"/>
</dbReference>
<dbReference type="Gene3D" id="3.40.50.980">
    <property type="match status" value="2"/>
</dbReference>
<dbReference type="Pfam" id="PF00501">
    <property type="entry name" value="AMP-binding"/>
    <property type="match status" value="2"/>
</dbReference>
<dbReference type="RefSeq" id="WP_114296903.1">
    <property type="nucleotide sequence ID" value="NZ_QPJT01000005.1"/>
</dbReference>
<dbReference type="OrthoDB" id="51171at2"/>
<dbReference type="InterPro" id="IPR045851">
    <property type="entry name" value="AMP-bd_C_sf"/>
</dbReference>
<protein>
    <submittedName>
        <fullName evidence="3">Non-ribosomal peptide synthetase component F</fullName>
    </submittedName>
</protein>
<evidence type="ECO:0000256" key="1">
    <source>
        <dbReference type="ARBA" id="ARBA00001957"/>
    </source>
</evidence>
<dbReference type="GO" id="GO:0008610">
    <property type="term" value="P:lipid biosynthetic process"/>
    <property type="evidence" value="ECO:0007669"/>
    <property type="project" value="UniProtKB-ARBA"/>
</dbReference>
<dbReference type="Gene3D" id="3.30.300.30">
    <property type="match status" value="1"/>
</dbReference>
<dbReference type="Pfam" id="PF00668">
    <property type="entry name" value="Condensation"/>
    <property type="match status" value="1"/>
</dbReference>
<dbReference type="SUPFAM" id="SSF56801">
    <property type="entry name" value="Acetyl-CoA synthetase-like"/>
    <property type="match status" value="1"/>
</dbReference>
<dbReference type="Proteomes" id="UP000253034">
    <property type="component" value="Unassembled WGS sequence"/>
</dbReference>
<evidence type="ECO:0000259" key="2">
    <source>
        <dbReference type="PROSITE" id="PS50075"/>
    </source>
</evidence>
<dbReference type="InterPro" id="IPR023213">
    <property type="entry name" value="CAT-like_dom_sf"/>
</dbReference>
<evidence type="ECO:0000313" key="3">
    <source>
        <dbReference type="EMBL" id="RCX18357.1"/>
    </source>
</evidence>
<dbReference type="Gene3D" id="2.30.38.10">
    <property type="entry name" value="Luciferase, Domain 3"/>
    <property type="match status" value="1"/>
</dbReference>
<dbReference type="GO" id="GO:0044550">
    <property type="term" value="P:secondary metabolite biosynthetic process"/>
    <property type="evidence" value="ECO:0007669"/>
    <property type="project" value="TreeGrafter"/>
</dbReference>
<dbReference type="InterPro" id="IPR025110">
    <property type="entry name" value="AMP-bd_C"/>
</dbReference>
<dbReference type="InterPro" id="IPR036736">
    <property type="entry name" value="ACP-like_sf"/>
</dbReference>
<dbReference type="EMBL" id="QPJT01000005">
    <property type="protein sequence ID" value="RCX18357.1"/>
    <property type="molecule type" value="Genomic_DNA"/>
</dbReference>
<dbReference type="Gene3D" id="3.30.559.10">
    <property type="entry name" value="Chloramphenicol acetyltransferase-like domain"/>
    <property type="match status" value="1"/>
</dbReference>
<comment type="caution">
    <text evidence="3">The sequence shown here is derived from an EMBL/GenBank/DDBJ whole genome shotgun (WGS) entry which is preliminary data.</text>
</comment>
<dbReference type="SUPFAM" id="SSF47336">
    <property type="entry name" value="ACP-like"/>
    <property type="match status" value="1"/>
</dbReference>
<dbReference type="GO" id="GO:0031177">
    <property type="term" value="F:phosphopantetheine binding"/>
    <property type="evidence" value="ECO:0007669"/>
    <property type="project" value="TreeGrafter"/>
</dbReference>
<comment type="cofactor">
    <cofactor evidence="1">
        <name>pantetheine 4'-phosphate</name>
        <dbReference type="ChEBI" id="CHEBI:47942"/>
    </cofactor>
</comment>
<accession>A0A369BD24</accession>
<dbReference type="Gene3D" id="3.30.559.30">
    <property type="entry name" value="Nonribosomal peptide synthetase, condensation domain"/>
    <property type="match status" value="1"/>
</dbReference>
<proteinExistence type="predicted"/>
<dbReference type="PANTHER" id="PTHR45527:SF1">
    <property type="entry name" value="FATTY ACID SYNTHASE"/>
    <property type="match status" value="1"/>
</dbReference>
<name>A0A369BD24_9FIRM</name>
<reference evidence="3 4" key="1">
    <citation type="submission" date="2018-07" db="EMBL/GenBank/DDBJ databases">
        <title>Genomic Encyclopedia of Type Strains, Phase IV (KMG-IV): sequencing the most valuable type-strain genomes for metagenomic binning, comparative biology and taxonomic classification.</title>
        <authorList>
            <person name="Goeker M."/>
        </authorList>
    </citation>
    <scope>NUCLEOTIDE SEQUENCE [LARGE SCALE GENOMIC DNA]</scope>
    <source>
        <strain evidence="3 4">DSM 27016</strain>
    </source>
</reference>
<dbReference type="GO" id="GO:0005737">
    <property type="term" value="C:cytoplasm"/>
    <property type="evidence" value="ECO:0007669"/>
    <property type="project" value="TreeGrafter"/>
</dbReference>
<dbReference type="Gene3D" id="1.10.1200.10">
    <property type="entry name" value="ACP-like"/>
    <property type="match status" value="1"/>
</dbReference>
<organism evidence="3 4">
    <name type="scientific">Anaerobacterium chartisolvens</name>
    <dbReference type="NCBI Taxonomy" id="1297424"/>
    <lineage>
        <taxon>Bacteria</taxon>
        <taxon>Bacillati</taxon>
        <taxon>Bacillota</taxon>
        <taxon>Clostridia</taxon>
        <taxon>Eubacteriales</taxon>
        <taxon>Oscillospiraceae</taxon>
        <taxon>Anaerobacterium</taxon>
    </lineage>
</organism>
<dbReference type="InterPro" id="IPR000873">
    <property type="entry name" value="AMP-dep_synth/lig_dom"/>
</dbReference>
<feature type="domain" description="Carrier" evidence="2">
    <location>
        <begin position="1062"/>
        <end position="1137"/>
    </location>
</feature>
<dbReference type="InterPro" id="IPR001242">
    <property type="entry name" value="Condensation_dom"/>
</dbReference>
<dbReference type="PANTHER" id="PTHR45527">
    <property type="entry name" value="NONRIBOSOMAL PEPTIDE SYNTHETASE"/>
    <property type="match status" value="1"/>
</dbReference>
<keyword evidence="4" id="KW-1185">Reference proteome</keyword>
<dbReference type="InterPro" id="IPR009081">
    <property type="entry name" value="PP-bd_ACP"/>
</dbReference>
<evidence type="ECO:0000313" key="4">
    <source>
        <dbReference type="Proteomes" id="UP000253034"/>
    </source>
</evidence>
<dbReference type="PROSITE" id="PS50075">
    <property type="entry name" value="CARRIER"/>
    <property type="match status" value="1"/>
</dbReference>
<dbReference type="GO" id="GO:0016874">
    <property type="term" value="F:ligase activity"/>
    <property type="evidence" value="ECO:0007669"/>
    <property type="project" value="UniProtKB-KW"/>
</dbReference>
<dbReference type="Pfam" id="PF00550">
    <property type="entry name" value="PP-binding"/>
    <property type="match status" value="1"/>
</dbReference>
<dbReference type="SUPFAM" id="SSF52777">
    <property type="entry name" value="CoA-dependent acyltransferases"/>
    <property type="match status" value="2"/>
</dbReference>
<gene>
    <name evidence="3" type="ORF">DFR58_105121</name>
</gene>
<dbReference type="AlphaFoldDB" id="A0A369BD24"/>
<dbReference type="GO" id="GO:0043041">
    <property type="term" value="P:amino acid activation for nonribosomal peptide biosynthetic process"/>
    <property type="evidence" value="ECO:0007669"/>
    <property type="project" value="TreeGrafter"/>
</dbReference>
<sequence length="1143" mass="129647">MNDINQRIAALSPEKRELLLKKLGKQLEDKSVERPILPQITEDRENRHLPFPLTDIQQTYWIGQSGLYDLNTSGGNIYMKVEISRVTSLTKMMFQRILNKAFKRLIERHEMLRAVILPSGEQKILQNVPEYKIKVIDLRREDKEKVQDGLSQVQKQMASEKVAIGKWPLFDVLAAFIPDKRVILHFRISSLIVDGTSQFIIWRDLIRLVQDPDIVLEPVECSYRDYALIMKDFTSNPLYQKSHSFWNERLPQLLPGPQLPFNTNISPSTPTEIILKQVKLLERELWGKVSKKAGAEGISASNFILAAFTDVLAYWSRKLRFSINLIVAQRPPIHPQIDKVVGNFNTSFILDVDVMSGNFTERARALQQQVVNAMDYPYYPGCRVLRDLNSRYGYTSKVFTPVFFNSVIDYTISHDTVHGENKSGSEGGIIRKFIMPDPVIEGIEATLFAPQMLLFPTFRIDSDGSLSGKWQIAENIFPDGMIDEMINAFKSHLFRLAIEKKSWEELWKEAEINWMPLRQSTECIKFFENTHSTSDEMVNTLFEKQVIECHEEIAVIASDRTLTYRELNNLSEGIAGRLRQSGVLLGTHVAVVMKMGWELAAAAMGIIKANAVLLFLSPEISDEVLCQTLQFYNIGVVLTQASIEGSRRWPDGVQRYLVDDEKPSRHSQRYNTESQECRAPACIINEFLASQKPGSLRPCGVVLNHQALVNSILSMNESYGVGREDKLLSLSQPGSDLMLYDIFGPLLSGAAIVFGDDGSRMENEYWAELAVKEGVTVINSTPGLLEPLVSSFEKKHFDKRSVKIRLVLINRERIPVKLAHRAAKVFDSALTVSVWGCKEATIFSLHNPVDLTQYSGKSNICQNLVFQYPFKHQKLYILNDALKLCPFWVQGEVYIGGSALAEGYWQDKGMEKASFIIHPVTEERLYKTGVTGRYIPGGMIELMGKEPDKAEAALGYPVVLEHVEAALEMHPGVKNAIVLPKKDRMGHKSLAAYIIKDSVIKPTSDELKHFLSFEIPGYPYYMIPSEFITIEKLQLTNEGTFDRSVLGIPEASTFERVSRFEEPRNQLQKQIVEIWEDILNKKTIGIRDNFFEIGGDSLALTKLNYRLMEAFGRQVPPSVLFSEGTVEYIAAALEKQAKDNEFT</sequence>